<proteinExistence type="predicted"/>
<protein>
    <submittedName>
        <fullName evidence="1">Uncharacterized protein</fullName>
    </submittedName>
</protein>
<accession>A0A2I1FXB4</accession>
<name>A0A2I1FXB4_9GLOM</name>
<dbReference type="Proteomes" id="UP000234323">
    <property type="component" value="Unassembled WGS sequence"/>
</dbReference>
<sequence length="108" mass="12426">MEESQFSTGILPIGYHLTVLSSINKFCDHVNCANFTDENGKVLISISIDELIQLYNNRLYIDEDIYNEFDIKNKKQSKNCEFDNAETINILKTIDIELSEKILAFAEN</sequence>
<evidence type="ECO:0000313" key="1">
    <source>
        <dbReference type="EMBL" id="PKY38994.1"/>
    </source>
</evidence>
<dbReference type="EMBL" id="LLXI01000048">
    <property type="protein sequence ID" value="PKY38994.1"/>
    <property type="molecule type" value="Genomic_DNA"/>
</dbReference>
<reference evidence="1 2" key="1">
    <citation type="submission" date="2015-10" db="EMBL/GenBank/DDBJ databases">
        <title>Genome analyses suggest a sexual origin of heterokaryosis in a supposedly ancient asexual fungus.</title>
        <authorList>
            <person name="Ropars J."/>
            <person name="Sedzielewska K."/>
            <person name="Noel J."/>
            <person name="Charron P."/>
            <person name="Farinelli L."/>
            <person name="Marton T."/>
            <person name="Kruger M."/>
            <person name="Pelin A."/>
            <person name="Brachmann A."/>
            <person name="Corradi N."/>
        </authorList>
    </citation>
    <scope>NUCLEOTIDE SEQUENCE [LARGE SCALE GENOMIC DNA]</scope>
    <source>
        <strain evidence="1 2">A4</strain>
    </source>
</reference>
<dbReference type="AlphaFoldDB" id="A0A2I1FXB4"/>
<evidence type="ECO:0000313" key="2">
    <source>
        <dbReference type="Proteomes" id="UP000234323"/>
    </source>
</evidence>
<dbReference type="VEuPathDB" id="FungiDB:RhiirA1_454002"/>
<keyword evidence="2" id="KW-1185">Reference proteome</keyword>
<comment type="caution">
    <text evidence="1">The sequence shown here is derived from an EMBL/GenBank/DDBJ whole genome shotgun (WGS) entry which is preliminary data.</text>
</comment>
<gene>
    <name evidence="1" type="ORF">RhiirA4_452101</name>
</gene>
<organism evidence="1 2">
    <name type="scientific">Rhizophagus irregularis</name>
    <dbReference type="NCBI Taxonomy" id="588596"/>
    <lineage>
        <taxon>Eukaryota</taxon>
        <taxon>Fungi</taxon>
        <taxon>Fungi incertae sedis</taxon>
        <taxon>Mucoromycota</taxon>
        <taxon>Glomeromycotina</taxon>
        <taxon>Glomeromycetes</taxon>
        <taxon>Glomerales</taxon>
        <taxon>Glomeraceae</taxon>
        <taxon>Rhizophagus</taxon>
    </lineage>
</organism>
<dbReference type="VEuPathDB" id="FungiDB:RhiirFUN_016316"/>